<name>A0A2U1F6F6_9PSEU</name>
<organism evidence="2 3">
    <name type="scientific">Actinomycetospora cinnamomea</name>
    <dbReference type="NCBI Taxonomy" id="663609"/>
    <lineage>
        <taxon>Bacteria</taxon>
        <taxon>Bacillati</taxon>
        <taxon>Actinomycetota</taxon>
        <taxon>Actinomycetes</taxon>
        <taxon>Pseudonocardiales</taxon>
        <taxon>Pseudonocardiaceae</taxon>
        <taxon>Actinomycetospora</taxon>
    </lineage>
</organism>
<proteinExistence type="predicted"/>
<keyword evidence="3" id="KW-1185">Reference proteome</keyword>
<dbReference type="RefSeq" id="WP_116709829.1">
    <property type="nucleotide sequence ID" value="NZ_QEKW01000011.1"/>
</dbReference>
<comment type="caution">
    <text evidence="2">The sequence shown here is derived from an EMBL/GenBank/DDBJ whole genome shotgun (WGS) entry which is preliminary data.</text>
</comment>
<feature type="compositionally biased region" description="Pro residues" evidence="1">
    <location>
        <begin position="69"/>
        <end position="86"/>
    </location>
</feature>
<dbReference type="Proteomes" id="UP000245639">
    <property type="component" value="Unassembled WGS sequence"/>
</dbReference>
<reference evidence="2 3" key="1">
    <citation type="submission" date="2018-04" db="EMBL/GenBank/DDBJ databases">
        <title>Genomic Encyclopedia of Type Strains, Phase IV (KMG-IV): sequencing the most valuable type-strain genomes for metagenomic binning, comparative biology and taxonomic classification.</title>
        <authorList>
            <person name="Goeker M."/>
        </authorList>
    </citation>
    <scope>NUCLEOTIDE SEQUENCE [LARGE SCALE GENOMIC DNA]</scope>
    <source>
        <strain evidence="2 3">DSM 45771</strain>
    </source>
</reference>
<feature type="region of interest" description="Disordered" evidence="1">
    <location>
        <begin position="49"/>
        <end position="100"/>
    </location>
</feature>
<protein>
    <submittedName>
        <fullName evidence="2">Uncharacterized protein</fullName>
    </submittedName>
</protein>
<dbReference type="OrthoDB" id="9991153at2"/>
<sequence>MISEGLGDTQPAMAGAPWRRGLDLFDDYAGGGVLSEELADDLVNELVAGPRPRRARRAVSGGPSGPDGPGGPGPQPSRPPAGPPAARPRLTLVRGGASGT</sequence>
<gene>
    <name evidence="2" type="ORF">C8D89_111148</name>
</gene>
<dbReference type="AlphaFoldDB" id="A0A2U1F6F6"/>
<evidence type="ECO:0000313" key="3">
    <source>
        <dbReference type="Proteomes" id="UP000245639"/>
    </source>
</evidence>
<accession>A0A2U1F6F6</accession>
<evidence type="ECO:0000256" key="1">
    <source>
        <dbReference type="SAM" id="MobiDB-lite"/>
    </source>
</evidence>
<dbReference type="EMBL" id="QEKW01000011">
    <property type="protein sequence ID" value="PVZ07777.1"/>
    <property type="molecule type" value="Genomic_DNA"/>
</dbReference>
<evidence type="ECO:0000313" key="2">
    <source>
        <dbReference type="EMBL" id="PVZ07777.1"/>
    </source>
</evidence>